<dbReference type="InParanoid" id="A0A804J1N8"/>
<name>A0A804J1N8_MUSAM</name>
<sequence length="168" mass="17172">MELEDADAGHTDPTLVGEAIARAATSIRSLAASSVAATEDDDDDSEADEENKGCVEDPGPSNGDVPDALLGGEAQPLTSCGSGGGGTGDEEELERQAAKDTVVVVGGGEQPATADSVLVVGEDDKAGSEKKACPVDGIEIKKKRWQGEDEDGEYDSGDDKPILVEDLV</sequence>
<evidence type="ECO:0000313" key="3">
    <source>
        <dbReference type="EnsemblPlants" id="Ma05_p06650.1"/>
    </source>
</evidence>
<dbReference type="PANTHER" id="PTHR36713">
    <property type="entry name" value="OS09G0344700 PROTEIN"/>
    <property type="match status" value="1"/>
</dbReference>
<feature type="compositionally biased region" description="Basic and acidic residues" evidence="1">
    <location>
        <begin position="157"/>
        <end position="168"/>
    </location>
</feature>
<evidence type="ECO:0000313" key="2">
    <source>
        <dbReference type="EMBL" id="CAG1837721.1"/>
    </source>
</evidence>
<dbReference type="Gramene" id="Ma05_t06650.1">
    <property type="protein sequence ID" value="Ma05_p06650.1"/>
    <property type="gene ID" value="Ma05_g06650"/>
</dbReference>
<gene>
    <name evidence="2" type="ORF">GSMUA_258980.1</name>
</gene>
<proteinExistence type="predicted"/>
<feature type="region of interest" description="Disordered" evidence="1">
    <location>
        <begin position="31"/>
        <end position="115"/>
    </location>
</feature>
<dbReference type="AlphaFoldDB" id="A0A804J1N8"/>
<accession>A0A804J1N8</accession>
<reference evidence="3" key="2">
    <citation type="submission" date="2021-05" db="UniProtKB">
        <authorList>
            <consortium name="EnsemblPlants"/>
        </authorList>
    </citation>
    <scope>IDENTIFICATION</scope>
    <source>
        <strain evidence="3">subsp. malaccensis</strain>
    </source>
</reference>
<feature type="compositionally biased region" description="Acidic residues" evidence="1">
    <location>
        <begin position="38"/>
        <end position="49"/>
    </location>
</feature>
<dbReference type="PANTHER" id="PTHR36713:SF1">
    <property type="entry name" value="OS09G0344700 PROTEIN"/>
    <property type="match status" value="1"/>
</dbReference>
<keyword evidence="4" id="KW-1185">Reference proteome</keyword>
<protein>
    <submittedName>
        <fullName evidence="2">(wild Malaysian banana) hypothetical protein</fullName>
    </submittedName>
</protein>
<dbReference type="EnsemblPlants" id="Ma05_t06650.1">
    <property type="protein sequence ID" value="Ma05_p06650.1"/>
    <property type="gene ID" value="Ma05_g06650"/>
</dbReference>
<evidence type="ECO:0000256" key="1">
    <source>
        <dbReference type="SAM" id="MobiDB-lite"/>
    </source>
</evidence>
<organism evidence="3 4">
    <name type="scientific">Musa acuminata subsp. malaccensis</name>
    <name type="common">Wild banana</name>
    <name type="synonym">Musa malaccensis</name>
    <dbReference type="NCBI Taxonomy" id="214687"/>
    <lineage>
        <taxon>Eukaryota</taxon>
        <taxon>Viridiplantae</taxon>
        <taxon>Streptophyta</taxon>
        <taxon>Embryophyta</taxon>
        <taxon>Tracheophyta</taxon>
        <taxon>Spermatophyta</taxon>
        <taxon>Magnoliopsida</taxon>
        <taxon>Liliopsida</taxon>
        <taxon>Zingiberales</taxon>
        <taxon>Musaceae</taxon>
        <taxon>Musa</taxon>
    </lineage>
</organism>
<reference evidence="2" key="1">
    <citation type="submission" date="2021-03" db="EMBL/GenBank/DDBJ databases">
        <authorList>
            <consortium name="Genoscope - CEA"/>
            <person name="William W."/>
        </authorList>
    </citation>
    <scope>NUCLEOTIDE SEQUENCE</scope>
    <source>
        <strain evidence="2">Doubled-haploid Pahang</strain>
    </source>
</reference>
<evidence type="ECO:0000313" key="4">
    <source>
        <dbReference type="Proteomes" id="UP000012960"/>
    </source>
</evidence>
<feature type="region of interest" description="Disordered" evidence="1">
    <location>
        <begin position="143"/>
        <end position="168"/>
    </location>
</feature>
<dbReference type="EMBL" id="HG996470">
    <property type="protein sequence ID" value="CAG1837721.1"/>
    <property type="molecule type" value="Genomic_DNA"/>
</dbReference>
<dbReference type="Proteomes" id="UP000012960">
    <property type="component" value="Unplaced"/>
</dbReference>